<feature type="compositionally biased region" description="Low complexity" evidence="1">
    <location>
        <begin position="295"/>
        <end position="316"/>
    </location>
</feature>
<feature type="region of interest" description="Disordered" evidence="1">
    <location>
        <begin position="112"/>
        <end position="144"/>
    </location>
</feature>
<comment type="caution">
    <text evidence="2">The sequence shown here is derived from an EMBL/GenBank/DDBJ whole genome shotgun (WGS) entry which is preliminary data.</text>
</comment>
<accession>A0A8H5FL79</accession>
<dbReference type="AlphaFoldDB" id="A0A8H5FL79"/>
<dbReference type="OrthoDB" id="432299at2759"/>
<dbReference type="Proteomes" id="UP000559256">
    <property type="component" value="Unassembled WGS sequence"/>
</dbReference>
<gene>
    <name evidence="2" type="ORF">D9758_012153</name>
</gene>
<feature type="region of interest" description="Disordered" evidence="1">
    <location>
        <begin position="47"/>
        <end position="93"/>
    </location>
</feature>
<proteinExistence type="predicted"/>
<evidence type="ECO:0000313" key="2">
    <source>
        <dbReference type="EMBL" id="KAF5340871.1"/>
    </source>
</evidence>
<dbReference type="EMBL" id="JAACJM010000170">
    <property type="protein sequence ID" value="KAF5340871.1"/>
    <property type="molecule type" value="Genomic_DNA"/>
</dbReference>
<feature type="compositionally biased region" description="Polar residues" evidence="1">
    <location>
        <begin position="58"/>
        <end position="93"/>
    </location>
</feature>
<feature type="region of interest" description="Disordered" evidence="1">
    <location>
        <begin position="204"/>
        <end position="318"/>
    </location>
</feature>
<feature type="compositionally biased region" description="Polar residues" evidence="1">
    <location>
        <begin position="11"/>
        <end position="28"/>
    </location>
</feature>
<keyword evidence="3" id="KW-1185">Reference proteome</keyword>
<reference evidence="2 3" key="1">
    <citation type="journal article" date="2020" name="ISME J.">
        <title>Uncovering the hidden diversity of litter-decomposition mechanisms in mushroom-forming fungi.</title>
        <authorList>
            <person name="Floudas D."/>
            <person name="Bentzer J."/>
            <person name="Ahren D."/>
            <person name="Johansson T."/>
            <person name="Persson P."/>
            <person name="Tunlid A."/>
        </authorList>
    </citation>
    <scope>NUCLEOTIDE SEQUENCE [LARGE SCALE GENOMIC DNA]</scope>
    <source>
        <strain evidence="2 3">CBS 291.85</strain>
    </source>
</reference>
<protein>
    <submittedName>
        <fullName evidence="2">Uncharacterized protein</fullName>
    </submittedName>
</protein>
<feature type="compositionally biased region" description="Basic and acidic residues" evidence="1">
    <location>
        <begin position="240"/>
        <end position="249"/>
    </location>
</feature>
<feature type="compositionally biased region" description="Polar residues" evidence="1">
    <location>
        <begin position="351"/>
        <end position="366"/>
    </location>
</feature>
<feature type="compositionally biased region" description="Basic and acidic residues" evidence="1">
    <location>
        <begin position="204"/>
        <end position="213"/>
    </location>
</feature>
<feature type="region of interest" description="Disordered" evidence="1">
    <location>
        <begin position="1"/>
        <end position="34"/>
    </location>
</feature>
<organism evidence="2 3">
    <name type="scientific">Tetrapyrgos nigripes</name>
    <dbReference type="NCBI Taxonomy" id="182062"/>
    <lineage>
        <taxon>Eukaryota</taxon>
        <taxon>Fungi</taxon>
        <taxon>Dikarya</taxon>
        <taxon>Basidiomycota</taxon>
        <taxon>Agaricomycotina</taxon>
        <taxon>Agaricomycetes</taxon>
        <taxon>Agaricomycetidae</taxon>
        <taxon>Agaricales</taxon>
        <taxon>Marasmiineae</taxon>
        <taxon>Marasmiaceae</taxon>
        <taxon>Tetrapyrgos</taxon>
    </lineage>
</organism>
<sequence>MNPSFFDHPFPQTTTTRKLVSPKTSQTLLDRGISEPISGTVRLEAQPGLPAPLHHSPAQRSPNPLSVNQSSPDMAISHYNSPNSSSRIVTNGKSLTPVDAAGDPDAHDFHSSIPSLHTTNSTTTTNFPPSIHDTLQSNSSKTPDPDALRNILSPIVLRNANSRLQQIRNGNGEGERQLENVKRTLSDDVLHNFAATMYKAQSQLRERLQEKSRRLAPTEPRSIRHRSRSGINWGTLSHAPDLRNGHSHAETSISGGSYQPTGAVRDGHRHVNGHTHPYAYQENQLGPSKRRSRTRTSSNASISPHIPSAPIPSTSAVTGEHIPVDQDWDIAIQSVDDPLPGKLTEHGVEAVSTTSESRGQIPTAEQTALEPPDVPGIWSFKVALPEPGILKWEFLLDPTTVDKWHLHPTPTTYDNLMESQPRLALHLLCLDSEALPSSRMVENEAEKMCAPWPTQGTLIIEVNKKQEYGKTILPNHLGPNASAFDITKMVHPGHNTLCCIQLAPMSCIFAIHAGVVGPPPDMSHLSQFVDKLAVQSNDSQAPSADVAFHPLQKIS</sequence>
<name>A0A8H5FL79_9AGAR</name>
<evidence type="ECO:0000256" key="1">
    <source>
        <dbReference type="SAM" id="MobiDB-lite"/>
    </source>
</evidence>
<feature type="compositionally biased region" description="Polar residues" evidence="1">
    <location>
        <begin position="250"/>
        <end position="260"/>
    </location>
</feature>
<evidence type="ECO:0000313" key="3">
    <source>
        <dbReference type="Proteomes" id="UP000559256"/>
    </source>
</evidence>
<feature type="compositionally biased region" description="Polar residues" evidence="1">
    <location>
        <begin position="133"/>
        <end position="142"/>
    </location>
</feature>
<feature type="region of interest" description="Disordered" evidence="1">
    <location>
        <begin position="350"/>
        <end position="372"/>
    </location>
</feature>